<protein>
    <submittedName>
        <fullName evidence="1">Uncharacterized protein</fullName>
    </submittedName>
</protein>
<proteinExistence type="predicted"/>
<reference evidence="1" key="1">
    <citation type="submission" date="2014-09" db="EMBL/GenBank/DDBJ databases">
        <authorList>
            <person name="Magalhaes I.L.F."/>
            <person name="Oliveira U."/>
            <person name="Santos F.R."/>
            <person name="Vidigal T.H.D.A."/>
            <person name="Brescovit A.D."/>
            <person name="Santos A.J."/>
        </authorList>
    </citation>
    <scope>NUCLEOTIDE SEQUENCE</scope>
    <source>
        <tissue evidence="1">Shoot tissue taken approximately 20 cm above the soil surface</tissue>
    </source>
</reference>
<dbReference type="AlphaFoldDB" id="A0A0A8Y7C6"/>
<evidence type="ECO:0000313" key="1">
    <source>
        <dbReference type="EMBL" id="JAD21068.1"/>
    </source>
</evidence>
<reference evidence="1" key="2">
    <citation type="journal article" date="2015" name="Data Brief">
        <title>Shoot transcriptome of the giant reed, Arundo donax.</title>
        <authorList>
            <person name="Barrero R.A."/>
            <person name="Guerrero F.D."/>
            <person name="Moolhuijzen P."/>
            <person name="Goolsby J.A."/>
            <person name="Tidwell J."/>
            <person name="Bellgard S.E."/>
            <person name="Bellgard M.I."/>
        </authorList>
    </citation>
    <scope>NUCLEOTIDE SEQUENCE</scope>
    <source>
        <tissue evidence="1">Shoot tissue taken approximately 20 cm above the soil surface</tissue>
    </source>
</reference>
<organism evidence="1">
    <name type="scientific">Arundo donax</name>
    <name type="common">Giant reed</name>
    <name type="synonym">Donax arundinaceus</name>
    <dbReference type="NCBI Taxonomy" id="35708"/>
    <lineage>
        <taxon>Eukaryota</taxon>
        <taxon>Viridiplantae</taxon>
        <taxon>Streptophyta</taxon>
        <taxon>Embryophyta</taxon>
        <taxon>Tracheophyta</taxon>
        <taxon>Spermatophyta</taxon>
        <taxon>Magnoliopsida</taxon>
        <taxon>Liliopsida</taxon>
        <taxon>Poales</taxon>
        <taxon>Poaceae</taxon>
        <taxon>PACMAD clade</taxon>
        <taxon>Arundinoideae</taxon>
        <taxon>Arundineae</taxon>
        <taxon>Arundo</taxon>
    </lineage>
</organism>
<name>A0A0A8Y7C6_ARUDO</name>
<accession>A0A0A8Y7C6</accession>
<dbReference type="EMBL" id="GBRH01276827">
    <property type="protein sequence ID" value="JAD21068.1"/>
    <property type="molecule type" value="Transcribed_RNA"/>
</dbReference>
<sequence>MLFQFVSGCLENEILIMCLKCSIVCY</sequence>